<dbReference type="EMBL" id="JBAKBA010000021">
    <property type="protein sequence ID" value="MEL0659501.1"/>
    <property type="molecule type" value="Genomic_DNA"/>
</dbReference>
<keyword evidence="2" id="KW-1185">Reference proteome</keyword>
<gene>
    <name evidence="1" type="ORF">V6255_10170</name>
</gene>
<evidence type="ECO:0000313" key="2">
    <source>
        <dbReference type="Proteomes" id="UP001366060"/>
    </source>
</evidence>
<dbReference type="RefSeq" id="WP_341628050.1">
    <property type="nucleotide sequence ID" value="NZ_JBAKBA010000021.1"/>
</dbReference>
<protein>
    <submittedName>
        <fullName evidence="1">VOC family protein</fullName>
    </submittedName>
</protein>
<accession>A0ABU9HCL0</accession>
<dbReference type="PANTHER" id="PTHR35006:SF1">
    <property type="entry name" value="BLL2941 PROTEIN"/>
    <property type="match status" value="1"/>
</dbReference>
<dbReference type="InterPro" id="IPR029068">
    <property type="entry name" value="Glyas_Bleomycin-R_OHBP_Dase"/>
</dbReference>
<dbReference type="CDD" id="cd07262">
    <property type="entry name" value="VOC_like"/>
    <property type="match status" value="1"/>
</dbReference>
<sequence length="127" mass="13583">MFSHVVLGTNNIEQSKKFYDATMAVLGYPEGVIDEKGRCFYFTSEGVLGLTLPINGEPATVSNGMTIGFKVASPEIGNQWHAVGITNGGVACEEPPGLRVGPAKTLYLAYLRDPSGNKICVAHILPR</sequence>
<reference evidence="1 2" key="1">
    <citation type="submission" date="2024-02" db="EMBL/GenBank/DDBJ databases">
        <title>Bacteria isolated from the canopy kelp, Nereocystis luetkeana.</title>
        <authorList>
            <person name="Pfister C.A."/>
            <person name="Younker I.T."/>
            <person name="Light S.H."/>
        </authorList>
    </citation>
    <scope>NUCLEOTIDE SEQUENCE [LARGE SCALE GENOMIC DNA]</scope>
    <source>
        <strain evidence="1 2">TI.2.07</strain>
    </source>
</reference>
<proteinExistence type="predicted"/>
<dbReference type="SUPFAM" id="SSF54593">
    <property type="entry name" value="Glyoxalase/Bleomycin resistance protein/Dihydroxybiphenyl dioxygenase"/>
    <property type="match status" value="1"/>
</dbReference>
<organism evidence="1 2">
    <name type="scientific">Psychromonas arctica</name>
    <dbReference type="NCBI Taxonomy" id="168275"/>
    <lineage>
        <taxon>Bacteria</taxon>
        <taxon>Pseudomonadati</taxon>
        <taxon>Pseudomonadota</taxon>
        <taxon>Gammaproteobacteria</taxon>
        <taxon>Alteromonadales</taxon>
        <taxon>Psychromonadaceae</taxon>
        <taxon>Psychromonas</taxon>
    </lineage>
</organism>
<dbReference type="PANTHER" id="PTHR35006">
    <property type="entry name" value="GLYOXALASE FAMILY PROTEIN (AFU_ORTHOLOGUE AFUA_5G14830)"/>
    <property type="match status" value="1"/>
</dbReference>
<evidence type="ECO:0000313" key="1">
    <source>
        <dbReference type="EMBL" id="MEL0659501.1"/>
    </source>
</evidence>
<dbReference type="Proteomes" id="UP001366060">
    <property type="component" value="Unassembled WGS sequence"/>
</dbReference>
<name>A0ABU9HCL0_9GAMM</name>
<dbReference type="Gene3D" id="3.10.180.10">
    <property type="entry name" value="2,3-Dihydroxybiphenyl 1,2-Dioxygenase, domain 1"/>
    <property type="match status" value="1"/>
</dbReference>
<comment type="caution">
    <text evidence="1">The sequence shown here is derived from an EMBL/GenBank/DDBJ whole genome shotgun (WGS) entry which is preliminary data.</text>
</comment>